<dbReference type="PANTHER" id="PTHR14386">
    <property type="entry name" value="PROTEIN FAM204A"/>
    <property type="match status" value="1"/>
</dbReference>
<evidence type="ECO:0000313" key="2">
    <source>
        <dbReference type="EMBL" id="ONK81725.1"/>
    </source>
</evidence>
<dbReference type="PANTHER" id="PTHR14386:SF2">
    <property type="entry name" value="PROTEIN FAM204A"/>
    <property type="match status" value="1"/>
</dbReference>
<dbReference type="AlphaFoldDB" id="A0A5P1FTS6"/>
<dbReference type="OrthoDB" id="639110at2759"/>
<dbReference type="InterPro" id="IPR037690">
    <property type="entry name" value="FAM204A"/>
</dbReference>
<protein>
    <submittedName>
        <fullName evidence="2">Uncharacterized protein</fullName>
    </submittedName>
</protein>
<dbReference type="OMA" id="WGLDIKE"/>
<proteinExistence type="predicted"/>
<gene>
    <name evidence="2" type="ORF">A4U43_C01F32250</name>
</gene>
<dbReference type="EMBL" id="CM007381">
    <property type="protein sequence ID" value="ONK81725.1"/>
    <property type="molecule type" value="Genomic_DNA"/>
</dbReference>
<evidence type="ECO:0000313" key="3">
    <source>
        <dbReference type="Proteomes" id="UP000243459"/>
    </source>
</evidence>
<accession>A0A5P1FTS6</accession>
<reference evidence="3" key="1">
    <citation type="journal article" date="2017" name="Nat. Commun.">
        <title>The asparagus genome sheds light on the origin and evolution of a young Y chromosome.</title>
        <authorList>
            <person name="Harkess A."/>
            <person name="Zhou J."/>
            <person name="Xu C."/>
            <person name="Bowers J.E."/>
            <person name="Van der Hulst R."/>
            <person name="Ayyampalayam S."/>
            <person name="Mercati F."/>
            <person name="Riccardi P."/>
            <person name="McKain M.R."/>
            <person name="Kakrana A."/>
            <person name="Tang H."/>
            <person name="Ray J."/>
            <person name="Groenendijk J."/>
            <person name="Arikit S."/>
            <person name="Mathioni S.M."/>
            <person name="Nakano M."/>
            <person name="Shan H."/>
            <person name="Telgmann-Rauber A."/>
            <person name="Kanno A."/>
            <person name="Yue Z."/>
            <person name="Chen H."/>
            <person name="Li W."/>
            <person name="Chen Y."/>
            <person name="Xu X."/>
            <person name="Zhang Y."/>
            <person name="Luo S."/>
            <person name="Chen H."/>
            <person name="Gao J."/>
            <person name="Mao Z."/>
            <person name="Pires J.C."/>
            <person name="Luo M."/>
            <person name="Kudrna D."/>
            <person name="Wing R.A."/>
            <person name="Meyers B.C."/>
            <person name="Yi K."/>
            <person name="Kong H."/>
            <person name="Lavrijsen P."/>
            <person name="Sunseri F."/>
            <person name="Falavigna A."/>
            <person name="Ye Y."/>
            <person name="Leebens-Mack J.H."/>
            <person name="Chen G."/>
        </authorList>
    </citation>
    <scope>NUCLEOTIDE SEQUENCE [LARGE SCALE GENOMIC DNA]</scope>
    <source>
        <strain evidence="3">cv. DH0086</strain>
    </source>
</reference>
<dbReference type="Proteomes" id="UP000243459">
    <property type="component" value="Chromosome 1"/>
</dbReference>
<keyword evidence="3" id="KW-1185">Reference proteome</keyword>
<dbReference type="Gramene" id="ONK81725">
    <property type="protein sequence ID" value="ONK81725"/>
    <property type="gene ID" value="A4U43_C01F32250"/>
</dbReference>
<organism evidence="2 3">
    <name type="scientific">Asparagus officinalis</name>
    <name type="common">Garden asparagus</name>
    <dbReference type="NCBI Taxonomy" id="4686"/>
    <lineage>
        <taxon>Eukaryota</taxon>
        <taxon>Viridiplantae</taxon>
        <taxon>Streptophyta</taxon>
        <taxon>Embryophyta</taxon>
        <taxon>Tracheophyta</taxon>
        <taxon>Spermatophyta</taxon>
        <taxon>Magnoliopsida</taxon>
        <taxon>Liliopsida</taxon>
        <taxon>Asparagales</taxon>
        <taxon>Asparagaceae</taxon>
        <taxon>Asparagoideae</taxon>
        <taxon>Asparagus</taxon>
    </lineage>
</organism>
<name>A0A5P1FTS6_ASPOF</name>
<sequence>MEEQGGDDDRRREAALASTPLFQPNFKSSKVTQAQLDKFRELHKRRLQIKQISKDKEMLKGIARRPGKVKKEDLVCKDTKGICESDIKEDSNFCISERKDSSDETMPAFASKKRQKLHWGLDPKERWERKANM</sequence>
<evidence type="ECO:0000256" key="1">
    <source>
        <dbReference type="SAM" id="MobiDB-lite"/>
    </source>
</evidence>
<feature type="region of interest" description="Disordered" evidence="1">
    <location>
        <begin position="1"/>
        <end position="24"/>
    </location>
</feature>